<dbReference type="InterPro" id="IPR012816">
    <property type="entry name" value="NADAR"/>
</dbReference>
<sequence length="175" mass="20250">MAEDTGTIYFNKSSAEYSFLSNMYHAPFVVENVEYKTTEHFFQAAKARHFKDNDTLRKIIDCDDPVKVKFLGKQVKHFDRKEWDVLKEETMKIGNAHKYQNPALQEKLLATGNRHLAECVPRDRFWGIGIGKAKAELNNGNYPGKNIMGHILEEVRQHFQDKIEHDQARKQVLGG</sequence>
<dbReference type="NCBIfam" id="TIGR02464">
    <property type="entry name" value="ribofla_fusion"/>
    <property type="match status" value="1"/>
</dbReference>
<reference evidence="2" key="1">
    <citation type="submission" date="2019-11" db="EMBL/GenBank/DDBJ databases">
        <title>Bipolaris sorokiniana Genome sequencing.</title>
        <authorList>
            <person name="Wang H."/>
        </authorList>
    </citation>
    <scope>NUCLEOTIDE SEQUENCE</scope>
</reference>
<dbReference type="CDD" id="cd15457">
    <property type="entry name" value="NADAR"/>
    <property type="match status" value="1"/>
</dbReference>
<gene>
    <name evidence="2" type="ORF">GGP41_004196</name>
</gene>
<dbReference type="Pfam" id="PF08719">
    <property type="entry name" value="NADAR"/>
    <property type="match status" value="1"/>
</dbReference>
<name>A0A8H5ZIV8_COCSA</name>
<protein>
    <recommendedName>
        <fullName evidence="1">NADAR domain-containing protein</fullName>
    </recommendedName>
</protein>
<dbReference type="InterPro" id="IPR037238">
    <property type="entry name" value="YbiA-like_sf"/>
</dbReference>
<feature type="domain" description="NADAR" evidence="1">
    <location>
        <begin position="9"/>
        <end position="159"/>
    </location>
</feature>
<comment type="caution">
    <text evidence="2">The sequence shown here is derived from an EMBL/GenBank/DDBJ whole genome shotgun (WGS) entry which is preliminary data.</text>
</comment>
<dbReference type="Gene3D" id="1.10.357.40">
    <property type="entry name" value="YbiA-like"/>
    <property type="match status" value="1"/>
</dbReference>
<organism evidence="2 3">
    <name type="scientific">Cochliobolus sativus</name>
    <name type="common">Common root rot and spot blotch fungus</name>
    <name type="synonym">Bipolaris sorokiniana</name>
    <dbReference type="NCBI Taxonomy" id="45130"/>
    <lineage>
        <taxon>Eukaryota</taxon>
        <taxon>Fungi</taxon>
        <taxon>Dikarya</taxon>
        <taxon>Ascomycota</taxon>
        <taxon>Pezizomycotina</taxon>
        <taxon>Dothideomycetes</taxon>
        <taxon>Pleosporomycetidae</taxon>
        <taxon>Pleosporales</taxon>
        <taxon>Pleosporineae</taxon>
        <taxon>Pleosporaceae</taxon>
        <taxon>Bipolaris</taxon>
    </lineage>
</organism>
<dbReference type="SUPFAM" id="SSF143990">
    <property type="entry name" value="YbiA-like"/>
    <property type="match status" value="1"/>
</dbReference>
<evidence type="ECO:0000313" key="2">
    <source>
        <dbReference type="EMBL" id="KAF5851363.1"/>
    </source>
</evidence>
<evidence type="ECO:0000259" key="1">
    <source>
        <dbReference type="Pfam" id="PF08719"/>
    </source>
</evidence>
<accession>A0A8H5ZIV8</accession>
<proteinExistence type="predicted"/>
<dbReference type="AlphaFoldDB" id="A0A8H5ZIV8"/>
<dbReference type="Proteomes" id="UP000624244">
    <property type="component" value="Unassembled WGS sequence"/>
</dbReference>
<dbReference type="EMBL" id="WNKQ01000005">
    <property type="protein sequence ID" value="KAF5851363.1"/>
    <property type="molecule type" value="Genomic_DNA"/>
</dbReference>
<evidence type="ECO:0000313" key="3">
    <source>
        <dbReference type="Proteomes" id="UP000624244"/>
    </source>
</evidence>